<reference evidence="3" key="2">
    <citation type="submission" date="2016-10" db="EMBL/GenBank/DDBJ databases">
        <authorList>
            <person name="de Groot N.N."/>
        </authorList>
    </citation>
    <scope>NUCLEOTIDE SEQUENCE [LARGE SCALE GENOMIC DNA]</scope>
    <source>
        <strain evidence="3">ATCC 20501</strain>
    </source>
</reference>
<dbReference type="EMBL" id="FOME01000015">
    <property type="protein sequence ID" value="SFE88517.1"/>
    <property type="molecule type" value="Genomic_DNA"/>
</dbReference>
<dbReference type="SMR" id="A0A1H6BK45"/>
<dbReference type="PANTHER" id="PTHR31126:SF1">
    <property type="entry name" value="TYROSINE SPECIFIC PROTEIN PHOSPHATASES DOMAIN-CONTAINING PROTEIN"/>
    <property type="match status" value="1"/>
</dbReference>
<dbReference type="Pfam" id="PF13350">
    <property type="entry name" value="Y_phosphatase3"/>
    <property type="match status" value="1"/>
</dbReference>
<dbReference type="Proteomes" id="UP000236729">
    <property type="component" value="Unassembled WGS sequence"/>
</dbReference>
<accession>A0A1I2E733</accession>
<dbReference type="Proteomes" id="UP000199690">
    <property type="component" value="Unassembled WGS sequence"/>
</dbReference>
<keyword evidence="5" id="KW-1185">Reference proteome</keyword>
<comment type="similarity">
    <text evidence="1">Belongs to the protein-tyrosine phosphatase family.</text>
</comment>
<protein>
    <submittedName>
        <fullName evidence="3">Protein tyrosine/serine phosphatase</fullName>
    </submittedName>
</protein>
<gene>
    <name evidence="3" type="ORF">SAMN02982929_02622</name>
    <name evidence="4" type="ORF">SAMN05216506_115143</name>
</gene>
<sequence>MRRPTIMNAERQLFWDGCFNTRDLGGLRTADGRETRRGAVVRSDDPAGLTAEGWTSLQRHGVRTIVDLTGGDSSTAQRPAGLTGVAVELDDHSDTEFWTRWDNALSCTPLYYRAFLDRFPQKVAEVLTAIAAAEPGGVLVHCSSGRDRTGLISLVLLAAVGVGASDIAADYALTHVRRAELCAAAGLPDDTPRVHGLIAEHGTSESEVIADAVGSRDMAAYLRSAGVTAEHLAALRDRMLT</sequence>
<evidence type="ECO:0000256" key="1">
    <source>
        <dbReference type="ARBA" id="ARBA00009580"/>
    </source>
</evidence>
<dbReference type="PANTHER" id="PTHR31126">
    <property type="entry name" value="TYROSINE-PROTEIN PHOSPHATASE"/>
    <property type="match status" value="1"/>
</dbReference>
<dbReference type="InterPro" id="IPR026893">
    <property type="entry name" value="Tyr/Ser_Pase_IphP-type"/>
</dbReference>
<proteinExistence type="inferred from homology"/>
<dbReference type="EMBL" id="FNVB01000004">
    <property type="protein sequence ID" value="SEG60576.1"/>
    <property type="molecule type" value="Genomic_DNA"/>
</dbReference>
<evidence type="ECO:0000259" key="2">
    <source>
        <dbReference type="PROSITE" id="PS50056"/>
    </source>
</evidence>
<dbReference type="InterPro" id="IPR000387">
    <property type="entry name" value="Tyr_Pase_dom"/>
</dbReference>
<reference evidence="5 6" key="1">
    <citation type="submission" date="2016-10" db="EMBL/GenBank/DDBJ databases">
        <authorList>
            <person name="Varghese N."/>
            <person name="Submissions S."/>
        </authorList>
    </citation>
    <scope>NUCLEOTIDE SEQUENCE [LARGE SCALE GENOMIC DNA]</scope>
    <source>
        <strain evidence="6">ATCC 20501</strain>
        <strain evidence="4 5">CGMCC 4.3529</strain>
    </source>
</reference>
<dbReference type="PROSITE" id="PS50056">
    <property type="entry name" value="TYR_PHOSPHATASE_2"/>
    <property type="match status" value="1"/>
</dbReference>
<organism evidence="3 6">
    <name type="scientific">Saccharopolyspora kobensis</name>
    <dbReference type="NCBI Taxonomy" id="146035"/>
    <lineage>
        <taxon>Bacteria</taxon>
        <taxon>Bacillati</taxon>
        <taxon>Actinomycetota</taxon>
        <taxon>Actinomycetes</taxon>
        <taxon>Pseudonocardiales</taxon>
        <taxon>Pseudonocardiaceae</taxon>
        <taxon>Saccharopolyspora</taxon>
    </lineage>
</organism>
<evidence type="ECO:0000313" key="4">
    <source>
        <dbReference type="EMBL" id="SFE88517.1"/>
    </source>
</evidence>
<dbReference type="PROSITE" id="PS00383">
    <property type="entry name" value="TYR_PHOSPHATASE_1"/>
    <property type="match status" value="1"/>
</dbReference>
<dbReference type="GO" id="GO:0004721">
    <property type="term" value="F:phosphoprotein phosphatase activity"/>
    <property type="evidence" value="ECO:0007669"/>
    <property type="project" value="InterPro"/>
</dbReference>
<evidence type="ECO:0000313" key="3">
    <source>
        <dbReference type="EMBL" id="SEG60576.1"/>
    </source>
</evidence>
<evidence type="ECO:0000313" key="5">
    <source>
        <dbReference type="Proteomes" id="UP000199690"/>
    </source>
</evidence>
<dbReference type="InterPro" id="IPR029021">
    <property type="entry name" value="Prot-tyrosine_phosphatase-like"/>
</dbReference>
<dbReference type="InterPro" id="IPR016130">
    <property type="entry name" value="Tyr_Pase_AS"/>
</dbReference>
<dbReference type="SUPFAM" id="SSF52799">
    <property type="entry name" value="(Phosphotyrosine protein) phosphatases II"/>
    <property type="match status" value="1"/>
</dbReference>
<name>A0A1H6BK45_9PSEU</name>
<dbReference type="Gene3D" id="3.90.190.10">
    <property type="entry name" value="Protein tyrosine phosphatase superfamily"/>
    <property type="match status" value="1"/>
</dbReference>
<evidence type="ECO:0000313" key="6">
    <source>
        <dbReference type="Proteomes" id="UP000236729"/>
    </source>
</evidence>
<accession>A0A1H6BK45</accession>
<dbReference type="AlphaFoldDB" id="A0A1H6BK45"/>
<feature type="domain" description="Tyrosine specific protein phosphatases" evidence="2">
    <location>
        <begin position="117"/>
        <end position="178"/>
    </location>
</feature>